<evidence type="ECO:0000313" key="3">
    <source>
        <dbReference type="Proteomes" id="UP000242525"/>
    </source>
</evidence>
<dbReference type="AlphaFoldDB" id="A0A0J9X7J0"/>
<keyword evidence="1" id="KW-0472">Membrane</keyword>
<evidence type="ECO:0000313" key="2">
    <source>
        <dbReference type="EMBL" id="CDO52767.1"/>
    </source>
</evidence>
<keyword evidence="1" id="KW-1133">Transmembrane helix</keyword>
<evidence type="ECO:0000256" key="1">
    <source>
        <dbReference type="SAM" id="Phobius"/>
    </source>
</evidence>
<keyword evidence="3" id="KW-1185">Reference proteome</keyword>
<sequence length="231" mass="27238">MALIQAQPEFLFIPDLDPANNKTTFKQPPANLPCLHYTKIKIFSLDPNWPLKIKINGEALPKDVLEFDNAIRFTHYMQINLYMFIWITLFRPINRFIKVRHARNSEQLLEYREEYAVELLGYCLKWMIGGGIKPTRDRKDIKLSNLTDDDFRKATKSFLTVTKLARVQMINNLNAMVISLSQLSPYHIWLHDMLTMYMEIKHWLPHLIVSMVIPVVVVICVLWWLIKVLLK</sequence>
<proteinExistence type="predicted"/>
<protein>
    <submittedName>
        <fullName evidence="2">Uncharacterized protein</fullName>
    </submittedName>
</protein>
<feature type="transmembrane region" description="Helical" evidence="1">
    <location>
        <begin position="73"/>
        <end position="93"/>
    </location>
</feature>
<comment type="caution">
    <text evidence="2">The sequence shown here is derived from an EMBL/GenBank/DDBJ whole genome shotgun (WGS) entry which is preliminary data.</text>
</comment>
<accession>A0A0J9X7J0</accession>
<dbReference type="EMBL" id="CCBN010000003">
    <property type="protein sequence ID" value="CDO52767.1"/>
    <property type="molecule type" value="Genomic_DNA"/>
</dbReference>
<gene>
    <name evidence="2" type="ORF">BN980_GECA03s07380g</name>
</gene>
<dbReference type="Proteomes" id="UP000242525">
    <property type="component" value="Unassembled WGS sequence"/>
</dbReference>
<reference evidence="2" key="1">
    <citation type="submission" date="2014-03" db="EMBL/GenBank/DDBJ databases">
        <authorList>
            <person name="Casaregola S."/>
        </authorList>
    </citation>
    <scope>NUCLEOTIDE SEQUENCE [LARGE SCALE GENOMIC DNA]</scope>
    <source>
        <strain evidence="2">CLIB 918</strain>
    </source>
</reference>
<feature type="transmembrane region" description="Helical" evidence="1">
    <location>
        <begin position="203"/>
        <end position="226"/>
    </location>
</feature>
<organism evidence="2 3">
    <name type="scientific">Geotrichum candidum</name>
    <name type="common">Oospora lactis</name>
    <name type="synonym">Dipodascus geotrichum</name>
    <dbReference type="NCBI Taxonomy" id="1173061"/>
    <lineage>
        <taxon>Eukaryota</taxon>
        <taxon>Fungi</taxon>
        <taxon>Dikarya</taxon>
        <taxon>Ascomycota</taxon>
        <taxon>Saccharomycotina</taxon>
        <taxon>Dipodascomycetes</taxon>
        <taxon>Dipodascales</taxon>
        <taxon>Dipodascaceae</taxon>
        <taxon>Geotrichum</taxon>
    </lineage>
</organism>
<name>A0A0J9X7J0_GEOCN</name>
<keyword evidence="1" id="KW-0812">Transmembrane</keyword>